<name>A0A8X6U9T7_NEPPI</name>
<proteinExistence type="predicted"/>
<reference evidence="1" key="1">
    <citation type="submission" date="2020-08" db="EMBL/GenBank/DDBJ databases">
        <title>Multicomponent nature underlies the extraordinary mechanical properties of spider dragline silk.</title>
        <authorList>
            <person name="Kono N."/>
            <person name="Nakamura H."/>
            <person name="Mori M."/>
            <person name="Yoshida Y."/>
            <person name="Ohtoshi R."/>
            <person name="Malay A.D."/>
            <person name="Moran D.A.P."/>
            <person name="Tomita M."/>
            <person name="Numata K."/>
            <person name="Arakawa K."/>
        </authorList>
    </citation>
    <scope>NUCLEOTIDE SEQUENCE</scope>
</reference>
<evidence type="ECO:0000313" key="1">
    <source>
        <dbReference type="EMBL" id="GFT95968.1"/>
    </source>
</evidence>
<dbReference type="EMBL" id="BMAW01075282">
    <property type="protein sequence ID" value="GFT95968.1"/>
    <property type="molecule type" value="Genomic_DNA"/>
</dbReference>
<evidence type="ECO:0000313" key="2">
    <source>
        <dbReference type="Proteomes" id="UP000887013"/>
    </source>
</evidence>
<dbReference type="AlphaFoldDB" id="A0A8X6U9T7"/>
<protein>
    <submittedName>
        <fullName evidence="1">Uncharacterized protein</fullName>
    </submittedName>
</protein>
<keyword evidence="2" id="KW-1185">Reference proteome</keyword>
<accession>A0A8X6U9T7</accession>
<sequence length="127" mass="14286">MPLLITSSLSPITRTNHMMTITSVGPMPASTREKGARIPRKGPLLCSAFTTWCYNQTDRDTTFSGSRLLRFPRERGESTFPPPDEVGSIRKRQCHLAIGVGIRMMKLDFMDKICKLDRKCVQIGEVV</sequence>
<gene>
    <name evidence="1" type="ORF">NPIL_339671</name>
</gene>
<dbReference type="Proteomes" id="UP000887013">
    <property type="component" value="Unassembled WGS sequence"/>
</dbReference>
<organism evidence="1 2">
    <name type="scientific">Nephila pilipes</name>
    <name type="common">Giant wood spider</name>
    <name type="synonym">Nephila maculata</name>
    <dbReference type="NCBI Taxonomy" id="299642"/>
    <lineage>
        <taxon>Eukaryota</taxon>
        <taxon>Metazoa</taxon>
        <taxon>Ecdysozoa</taxon>
        <taxon>Arthropoda</taxon>
        <taxon>Chelicerata</taxon>
        <taxon>Arachnida</taxon>
        <taxon>Araneae</taxon>
        <taxon>Araneomorphae</taxon>
        <taxon>Entelegynae</taxon>
        <taxon>Araneoidea</taxon>
        <taxon>Nephilidae</taxon>
        <taxon>Nephila</taxon>
    </lineage>
</organism>
<comment type="caution">
    <text evidence="1">The sequence shown here is derived from an EMBL/GenBank/DDBJ whole genome shotgun (WGS) entry which is preliminary data.</text>
</comment>